<dbReference type="SUPFAM" id="SSF55326">
    <property type="entry name" value="PurM N-terminal domain-like"/>
    <property type="match status" value="1"/>
</dbReference>
<dbReference type="EMBL" id="BARU01020665">
    <property type="protein sequence ID" value="GAH51602.1"/>
    <property type="molecule type" value="Genomic_DNA"/>
</dbReference>
<dbReference type="GO" id="GO:0009228">
    <property type="term" value="P:thiamine biosynthetic process"/>
    <property type="evidence" value="ECO:0007669"/>
    <property type="project" value="InterPro"/>
</dbReference>
<reference evidence="2" key="1">
    <citation type="journal article" date="2014" name="Front. Microbiol.">
        <title>High frequency of phylogenetically diverse reductive dehalogenase-homologous genes in deep subseafloor sedimentary metagenomes.</title>
        <authorList>
            <person name="Kawai M."/>
            <person name="Futagami T."/>
            <person name="Toyoda A."/>
            <person name="Takaki Y."/>
            <person name="Nishi S."/>
            <person name="Hori S."/>
            <person name="Arai W."/>
            <person name="Tsubouchi T."/>
            <person name="Morono Y."/>
            <person name="Uchiyama I."/>
            <person name="Ito T."/>
            <person name="Fujiyama A."/>
            <person name="Inagaki F."/>
            <person name="Takami H."/>
        </authorList>
    </citation>
    <scope>NUCLEOTIDE SEQUENCE</scope>
    <source>
        <strain evidence="2">Expedition CK06-06</strain>
    </source>
</reference>
<comment type="caution">
    <text evidence="2">The sequence shown here is derived from an EMBL/GenBank/DDBJ whole genome shotgun (WGS) entry which is preliminary data.</text>
</comment>
<feature type="domain" description="PurM-like N-terminal" evidence="1">
    <location>
        <begin position="43"/>
        <end position="148"/>
    </location>
</feature>
<evidence type="ECO:0000259" key="1">
    <source>
        <dbReference type="Pfam" id="PF00586"/>
    </source>
</evidence>
<proteinExistence type="predicted"/>
<dbReference type="Gene3D" id="3.30.1330.10">
    <property type="entry name" value="PurM-like, N-terminal domain"/>
    <property type="match status" value="1"/>
</dbReference>
<sequence>MLKKIAECIKNNSNIIEKKSIDPVVQFINLNSFKSSRIFSDIGEDSAAIKNDNGMYTLVTTDRIKTTFIEKFPFGAGFSSILVGVDDIYACGGTPLAASLIISFKEQKIGQRVIEGVCAGSKKFNVPIIRGHTNMKKHYELSTSLIGEIKEEDYISAKMHNQTITS</sequence>
<dbReference type="InterPro" id="IPR006283">
    <property type="entry name" value="ThiL-like"/>
</dbReference>
<dbReference type="InterPro" id="IPR036921">
    <property type="entry name" value="PurM-like_N_sf"/>
</dbReference>
<evidence type="ECO:0000313" key="2">
    <source>
        <dbReference type="EMBL" id="GAH51602.1"/>
    </source>
</evidence>
<dbReference type="InterPro" id="IPR016188">
    <property type="entry name" value="PurM-like_N"/>
</dbReference>
<dbReference type="PANTHER" id="PTHR30270:SF0">
    <property type="entry name" value="THIAMINE-MONOPHOSPHATE KINASE"/>
    <property type="match status" value="1"/>
</dbReference>
<dbReference type="Pfam" id="PF00586">
    <property type="entry name" value="AIRS"/>
    <property type="match status" value="1"/>
</dbReference>
<gene>
    <name evidence="2" type="ORF">S03H2_33905</name>
</gene>
<protein>
    <recommendedName>
        <fullName evidence="1">PurM-like N-terminal domain-containing protein</fullName>
    </recommendedName>
</protein>
<dbReference type="PANTHER" id="PTHR30270">
    <property type="entry name" value="THIAMINE-MONOPHOSPHATE KINASE"/>
    <property type="match status" value="1"/>
</dbReference>
<dbReference type="GO" id="GO:0009030">
    <property type="term" value="F:thiamine-phosphate kinase activity"/>
    <property type="evidence" value="ECO:0007669"/>
    <property type="project" value="InterPro"/>
</dbReference>
<name>X1G2Y4_9ZZZZ</name>
<feature type="non-terminal residue" evidence="2">
    <location>
        <position position="166"/>
    </location>
</feature>
<organism evidence="2">
    <name type="scientific">marine sediment metagenome</name>
    <dbReference type="NCBI Taxonomy" id="412755"/>
    <lineage>
        <taxon>unclassified sequences</taxon>
        <taxon>metagenomes</taxon>
        <taxon>ecological metagenomes</taxon>
    </lineage>
</organism>
<accession>X1G2Y4</accession>
<dbReference type="AlphaFoldDB" id="X1G2Y4"/>